<dbReference type="SMART" id="SM00239">
    <property type="entry name" value="C2"/>
    <property type="match status" value="3"/>
</dbReference>
<keyword evidence="2" id="KW-0106">Calcium</keyword>
<feature type="domain" description="C2" evidence="5">
    <location>
        <begin position="684"/>
        <end position="806"/>
    </location>
</feature>
<feature type="region of interest" description="Disordered" evidence="4">
    <location>
        <begin position="454"/>
        <end position="522"/>
    </location>
</feature>
<dbReference type="EMBL" id="CAJNNV010027075">
    <property type="protein sequence ID" value="CAE8619453.1"/>
    <property type="molecule type" value="Genomic_DNA"/>
</dbReference>
<dbReference type="InterPro" id="IPR035892">
    <property type="entry name" value="C2_domain_sf"/>
</dbReference>
<dbReference type="PANTHER" id="PTHR45911">
    <property type="entry name" value="C2 DOMAIN-CONTAINING PROTEIN"/>
    <property type="match status" value="1"/>
</dbReference>
<dbReference type="AlphaFoldDB" id="A0A813G333"/>
<dbReference type="Gene3D" id="2.60.40.150">
    <property type="entry name" value="C2 domain"/>
    <property type="match status" value="3"/>
</dbReference>
<feature type="non-terminal residue" evidence="6">
    <location>
        <position position="1090"/>
    </location>
</feature>
<feature type="region of interest" description="Disordered" evidence="4">
    <location>
        <begin position="1"/>
        <end position="45"/>
    </location>
</feature>
<feature type="region of interest" description="Disordered" evidence="4">
    <location>
        <begin position="844"/>
        <end position="879"/>
    </location>
</feature>
<evidence type="ECO:0000313" key="7">
    <source>
        <dbReference type="Proteomes" id="UP000654075"/>
    </source>
</evidence>
<dbReference type="GO" id="GO:0016020">
    <property type="term" value="C:membrane"/>
    <property type="evidence" value="ECO:0007669"/>
    <property type="project" value="TreeGrafter"/>
</dbReference>
<keyword evidence="7" id="KW-1185">Reference proteome</keyword>
<proteinExistence type="predicted"/>
<comment type="caution">
    <text evidence="6">The sequence shown here is derived from an EMBL/GenBank/DDBJ whole genome shotgun (WGS) entry which is preliminary data.</text>
</comment>
<feature type="coiled-coil region" evidence="3">
    <location>
        <begin position="183"/>
        <end position="247"/>
    </location>
</feature>
<feature type="domain" description="C2" evidence="5">
    <location>
        <begin position="505"/>
        <end position="627"/>
    </location>
</feature>
<accession>A0A813G333</accession>
<dbReference type="Pfam" id="PF00168">
    <property type="entry name" value="C2"/>
    <property type="match status" value="3"/>
</dbReference>
<evidence type="ECO:0000256" key="3">
    <source>
        <dbReference type="SAM" id="Coils"/>
    </source>
</evidence>
<gene>
    <name evidence="6" type="ORF">PGLA1383_LOCUS37041</name>
</gene>
<protein>
    <recommendedName>
        <fullName evidence="5">C2 domain-containing protein</fullName>
    </recommendedName>
</protein>
<name>A0A813G333_POLGL</name>
<keyword evidence="3" id="KW-0175">Coiled coil</keyword>
<dbReference type="GO" id="GO:0005509">
    <property type="term" value="F:calcium ion binding"/>
    <property type="evidence" value="ECO:0007669"/>
    <property type="project" value="TreeGrafter"/>
</dbReference>
<feature type="compositionally biased region" description="Pro residues" evidence="4">
    <location>
        <begin position="460"/>
        <end position="470"/>
    </location>
</feature>
<dbReference type="Proteomes" id="UP000654075">
    <property type="component" value="Unassembled WGS sequence"/>
</dbReference>
<dbReference type="CDD" id="cd00030">
    <property type="entry name" value="C2"/>
    <property type="match status" value="3"/>
</dbReference>
<feature type="domain" description="C2" evidence="5">
    <location>
        <begin position="863"/>
        <end position="985"/>
    </location>
</feature>
<dbReference type="InterPro" id="IPR000008">
    <property type="entry name" value="C2_dom"/>
</dbReference>
<dbReference type="OrthoDB" id="432886at2759"/>
<dbReference type="PROSITE" id="PS50004">
    <property type="entry name" value="C2"/>
    <property type="match status" value="3"/>
</dbReference>
<keyword evidence="1" id="KW-0479">Metal-binding</keyword>
<dbReference type="SUPFAM" id="SSF49562">
    <property type="entry name" value="C2 domain (Calcium/lipid-binding domain, CaLB)"/>
    <property type="match status" value="3"/>
</dbReference>
<evidence type="ECO:0000256" key="1">
    <source>
        <dbReference type="ARBA" id="ARBA00022723"/>
    </source>
</evidence>
<evidence type="ECO:0000313" key="6">
    <source>
        <dbReference type="EMBL" id="CAE8619453.1"/>
    </source>
</evidence>
<evidence type="ECO:0000256" key="2">
    <source>
        <dbReference type="ARBA" id="ARBA00022837"/>
    </source>
</evidence>
<feature type="compositionally biased region" description="Pro residues" evidence="4">
    <location>
        <begin position="26"/>
        <end position="45"/>
    </location>
</feature>
<evidence type="ECO:0000259" key="5">
    <source>
        <dbReference type="PROSITE" id="PS50004"/>
    </source>
</evidence>
<sequence length="1090" mass="117968">KQPSGSTPLKPKTPQAAANAGQMPSQAPPPPSRPPPLSRIPPMIPAPEALGSPFQVLQARFIQIMERVQQGGLDQNQHITRPHLFTGSWLVDVSSHHQLLGQTLKYVPGPEVCMRVFNLLRPPKNFPASQGDERAIMSYYSEGPDVPPAGAWTGAEDPYLSGLSAAEDEGISHGRRVELLKAIQDQRQQLDAKDAHLEDMRQRVERFQEELARCLDPDEAKLLRARLAKANAQVTAQTEDVEDARSKARVLEGQVGVLVAQLKEEKQRSAELIAEQCAVRRRLEAELSQRGEERSWQVSYQQEREKSEAVQRRLESQLLEVGRQQNSVQAANGLLKAEVSRLQAELQAKSSDAASELQASRIEQSQVRGELEALYRDKEASRSLIVKAQELEAKQRGHDQEVLQARRELEATQQKAAQVPQLEAKISKMQRDMESQDKHWRTMFGSYNLIGNMLLGGAQAPPPPPQPEPAAPRRPEVPPASGQSEVRESPGTASDSEPSEPTGPPTSAALPKTEPEQGKPPVNVTVSIVSARGLRNADAWILGKGKSDPYVICTVRGKPGTKFKTKTVDDCLDPVWNESFDLTDFAVGDILDFAVWDEDLGTPDDALGTASLTSDQVFKAGGFEEEVPLQDAGKGIDARLLLRIQAPGSTADAAPKPQLLRQGQQPLDEVPPASEESAELGGPPTSAALPKAEPEQGKPPVNVTVSIVSAKGLRNADAWILGKGKSDPYVICTVRGKPGTKFKTKTVDDCLDPVWNESFDLTDFAVGDILDFAVWDEDLGTPDDALGTASLTSDQVFKAGGFEEEVPLQDAGKGIDARLLLRIQAPGSTADAAPKPQLLRQGQQPLDEVPPASEESPELGGPPTSAALPKAEPEQGKPPVNVTVSIVSARGLRNADAWILGKGKSDPYVICTVRGKPGTKFKTKTVDDCLDPVWNESFDLTDFAVGDILDFAVWDEDLGTPDDALGTASLTSDQVFKAGGFEEEVPLQDAGKGIDARLLLRIQAPGSTADAAPKPQLLRQGQQPLDEAAALAAATLLPDAGNQKTWFLQEVLFNIAVWHAPGQLPPLQMSHQASWRAGDRSAIDWSFLQP</sequence>
<evidence type="ECO:0000256" key="4">
    <source>
        <dbReference type="SAM" id="MobiDB-lite"/>
    </source>
</evidence>
<feature type="region of interest" description="Disordered" evidence="4">
    <location>
        <begin position="665"/>
        <end position="700"/>
    </location>
</feature>
<dbReference type="PANTHER" id="PTHR45911:SF4">
    <property type="entry name" value="MULTIPLE C2 AND TRANSMEMBRANE DOMAIN-CONTAINING PROTEIN"/>
    <property type="match status" value="1"/>
</dbReference>
<reference evidence="6" key="1">
    <citation type="submission" date="2021-02" db="EMBL/GenBank/DDBJ databases">
        <authorList>
            <person name="Dougan E. K."/>
            <person name="Rhodes N."/>
            <person name="Thang M."/>
            <person name="Chan C."/>
        </authorList>
    </citation>
    <scope>NUCLEOTIDE SEQUENCE</scope>
</reference>
<organism evidence="6 7">
    <name type="scientific">Polarella glacialis</name>
    <name type="common">Dinoflagellate</name>
    <dbReference type="NCBI Taxonomy" id="89957"/>
    <lineage>
        <taxon>Eukaryota</taxon>
        <taxon>Sar</taxon>
        <taxon>Alveolata</taxon>
        <taxon>Dinophyceae</taxon>
        <taxon>Suessiales</taxon>
        <taxon>Suessiaceae</taxon>
        <taxon>Polarella</taxon>
    </lineage>
</organism>